<sequence>MPTRFNTTAAFSIIICAFTTGTAVFADEAGDIKACQEIFAKATGRNLDKDSAVWEAYIFSPNEVEFPQNNVICKVNYEGVYFLSEKGQIIILDGWPVGNEELFKRLVEQINGKVGLLEDQIDKYKELMQAGEVSLRQPGGEPKQRLAEFEAKISTLFFELISTDTNYENVAINNLKSEIAACQTKRDSVEAELKECKNQVNAAEKSNQKVLDFQDNMRDLEVAIRDKEFEKARNILVAEVKIDSLREYKLAELESATLAMVKPLPASETKLNMDGYRLLTILDFENSEYRQKYNQYSAIYNQLSTIQEEKGPSTQTSSDMGPYTSEEICKALIVATMSATSLDDVKLSSASNFSNPYSFKDVYLAEYRRAADGKIFRVLCGINSSEATFSILWDYEPGRTQYEWEKNKRISYRTANGKVTFTETYFDGSKLDTTVTLK</sequence>
<dbReference type="RefSeq" id="WP_090029694.1">
    <property type="nucleotide sequence ID" value="NZ_FNEB01000009.1"/>
</dbReference>
<dbReference type="AlphaFoldDB" id="A0A1G8RHY4"/>
<keyword evidence="2" id="KW-0732">Signal</keyword>
<protein>
    <submittedName>
        <fullName evidence="3">Uncharacterized protein</fullName>
    </submittedName>
</protein>
<reference evidence="3 4" key="1">
    <citation type="submission" date="2016-10" db="EMBL/GenBank/DDBJ databases">
        <authorList>
            <person name="de Groot N.N."/>
        </authorList>
    </citation>
    <scope>NUCLEOTIDE SEQUENCE [LARGE SCALE GENOMIC DNA]</scope>
    <source>
        <strain evidence="3 4">DSM 28010</strain>
    </source>
</reference>
<name>A0A1G8RHY4_9RHOB</name>
<evidence type="ECO:0000256" key="2">
    <source>
        <dbReference type="SAM" id="SignalP"/>
    </source>
</evidence>
<proteinExistence type="predicted"/>
<organism evidence="3 4">
    <name type="scientific">Lutimaribacter saemankumensis</name>
    <dbReference type="NCBI Taxonomy" id="490829"/>
    <lineage>
        <taxon>Bacteria</taxon>
        <taxon>Pseudomonadati</taxon>
        <taxon>Pseudomonadota</taxon>
        <taxon>Alphaproteobacteria</taxon>
        <taxon>Rhodobacterales</taxon>
        <taxon>Roseobacteraceae</taxon>
        <taxon>Lutimaribacter</taxon>
    </lineage>
</organism>
<dbReference type="OrthoDB" id="5465114at2"/>
<feature type="coiled-coil region" evidence="1">
    <location>
        <begin position="172"/>
        <end position="206"/>
    </location>
</feature>
<dbReference type="Proteomes" id="UP000199340">
    <property type="component" value="Unassembled WGS sequence"/>
</dbReference>
<evidence type="ECO:0000256" key="1">
    <source>
        <dbReference type="SAM" id="Coils"/>
    </source>
</evidence>
<dbReference type="EMBL" id="FNEB01000009">
    <property type="protein sequence ID" value="SDJ16607.1"/>
    <property type="molecule type" value="Genomic_DNA"/>
</dbReference>
<gene>
    <name evidence="3" type="ORF">SAMN05421850_109131</name>
</gene>
<feature type="chain" id="PRO_5011718659" evidence="2">
    <location>
        <begin position="27"/>
        <end position="438"/>
    </location>
</feature>
<keyword evidence="1" id="KW-0175">Coiled coil</keyword>
<feature type="signal peptide" evidence="2">
    <location>
        <begin position="1"/>
        <end position="26"/>
    </location>
</feature>
<evidence type="ECO:0000313" key="3">
    <source>
        <dbReference type="EMBL" id="SDJ16607.1"/>
    </source>
</evidence>
<accession>A0A1G8RHY4</accession>
<keyword evidence="4" id="KW-1185">Reference proteome</keyword>
<evidence type="ECO:0000313" key="4">
    <source>
        <dbReference type="Proteomes" id="UP000199340"/>
    </source>
</evidence>